<keyword evidence="2" id="KW-1185">Reference proteome</keyword>
<protein>
    <submittedName>
        <fullName evidence="1">Uncharacterized protein</fullName>
    </submittedName>
</protein>
<dbReference type="EMBL" id="MCOG01000015">
    <property type="protein sequence ID" value="ORY79207.1"/>
    <property type="molecule type" value="Genomic_DNA"/>
</dbReference>
<gene>
    <name evidence="1" type="ORF">LY90DRAFT_664822</name>
</gene>
<evidence type="ECO:0000313" key="2">
    <source>
        <dbReference type="Proteomes" id="UP000193920"/>
    </source>
</evidence>
<accession>A0A1Y2F6B1</accession>
<proteinExistence type="predicted"/>
<dbReference type="AlphaFoldDB" id="A0A1Y2F6B1"/>
<organism evidence="1 2">
    <name type="scientific">Neocallimastix californiae</name>
    <dbReference type="NCBI Taxonomy" id="1754190"/>
    <lineage>
        <taxon>Eukaryota</taxon>
        <taxon>Fungi</taxon>
        <taxon>Fungi incertae sedis</taxon>
        <taxon>Chytridiomycota</taxon>
        <taxon>Chytridiomycota incertae sedis</taxon>
        <taxon>Neocallimastigomycetes</taxon>
        <taxon>Neocallimastigales</taxon>
        <taxon>Neocallimastigaceae</taxon>
        <taxon>Neocallimastix</taxon>
    </lineage>
</organism>
<sequence length="153" mass="18366">MSSLYNSLNEINSIKSKRVFLEEDQNEVNNYVHRKKIKKAEDENKNECNSLNFKQNLLPPSPPLDYMHCQCQTYYEDEEFIKFSLDQYQTESTWNIQKEYNNKDCNIKENNKISIYNTNIQRRKKYTPKFTIGYRSDCKKCRDGVPNHYGHIN</sequence>
<dbReference type="OrthoDB" id="2161124at2759"/>
<name>A0A1Y2F6B1_9FUNG</name>
<evidence type="ECO:0000313" key="1">
    <source>
        <dbReference type="EMBL" id="ORY79207.1"/>
    </source>
</evidence>
<dbReference type="Proteomes" id="UP000193920">
    <property type="component" value="Unassembled WGS sequence"/>
</dbReference>
<reference evidence="1 2" key="1">
    <citation type="submission" date="2016-08" db="EMBL/GenBank/DDBJ databases">
        <title>A Parts List for Fungal Cellulosomes Revealed by Comparative Genomics.</title>
        <authorList>
            <consortium name="DOE Joint Genome Institute"/>
            <person name="Haitjema C.H."/>
            <person name="Gilmore S.P."/>
            <person name="Henske J.K."/>
            <person name="Solomon K.V."/>
            <person name="De Groot R."/>
            <person name="Kuo A."/>
            <person name="Mondo S.J."/>
            <person name="Salamov A.A."/>
            <person name="Labutti K."/>
            <person name="Zhao Z."/>
            <person name="Chiniquy J."/>
            <person name="Barry K."/>
            <person name="Brewer H.M."/>
            <person name="Purvine S.O."/>
            <person name="Wright A.T."/>
            <person name="Boxma B."/>
            <person name="Van Alen T."/>
            <person name="Hackstein J.H."/>
            <person name="Baker S.E."/>
            <person name="Grigoriev I.V."/>
            <person name="O'Malley M.A."/>
        </authorList>
    </citation>
    <scope>NUCLEOTIDE SEQUENCE [LARGE SCALE GENOMIC DNA]</scope>
    <source>
        <strain evidence="1 2">G1</strain>
    </source>
</reference>
<comment type="caution">
    <text evidence="1">The sequence shown here is derived from an EMBL/GenBank/DDBJ whole genome shotgun (WGS) entry which is preliminary data.</text>
</comment>